<accession>F9W7L1</accession>
<dbReference type="InterPro" id="IPR000504">
    <property type="entry name" value="RRM_dom"/>
</dbReference>
<reference evidence="14 15" key="2">
    <citation type="journal article" date="2012" name="Proc. Natl. Acad. Sci. U.S.A.">
        <title>Antigenic diversity is generated by distinct evolutionary mechanisms in African trypanosome species.</title>
        <authorList>
            <person name="Jackson A.P."/>
            <person name="Berry A."/>
            <person name="Aslett M."/>
            <person name="Allison H.C."/>
            <person name="Burton P."/>
            <person name="Vavrova-Anderson J."/>
            <person name="Brown R."/>
            <person name="Browne H."/>
            <person name="Corton N."/>
            <person name="Hauser H."/>
            <person name="Gamble J."/>
            <person name="Gilderthorp R."/>
            <person name="Marcello L."/>
            <person name="McQuillan J."/>
            <person name="Otto T.D."/>
            <person name="Quail M.A."/>
            <person name="Sanders M.J."/>
            <person name="van Tonder A."/>
            <person name="Ginger M.L."/>
            <person name="Field M.C."/>
            <person name="Barry J.D."/>
            <person name="Hertz-Fowler C."/>
            <person name="Berriman M."/>
        </authorList>
    </citation>
    <scope>NUCLEOTIDE SEQUENCE [LARGE SCALE GENOMIC DNA]</scope>
    <source>
        <strain evidence="14 15">IL3000</strain>
    </source>
</reference>
<keyword evidence="5" id="KW-0158">Chromosome</keyword>
<feature type="compositionally biased region" description="Basic and acidic residues" evidence="12">
    <location>
        <begin position="219"/>
        <end position="228"/>
    </location>
</feature>
<keyword evidence="7 11" id="KW-0694">RNA-binding</keyword>
<dbReference type="PANTHER" id="PTHR17250:SF0">
    <property type="entry name" value="NEGATIVE ELONGATION FACTOR E"/>
    <property type="match status" value="1"/>
</dbReference>
<organism evidence="14 15">
    <name type="scientific">Trypanosoma congolense (strain IL3000)</name>
    <dbReference type="NCBI Taxonomy" id="1068625"/>
    <lineage>
        <taxon>Eukaryota</taxon>
        <taxon>Discoba</taxon>
        <taxon>Euglenozoa</taxon>
        <taxon>Kinetoplastea</taxon>
        <taxon>Metakinetoplastina</taxon>
        <taxon>Trypanosomatida</taxon>
        <taxon>Trypanosomatidae</taxon>
        <taxon>Trypanosoma</taxon>
        <taxon>Nannomonas</taxon>
    </lineage>
</organism>
<evidence type="ECO:0000256" key="9">
    <source>
        <dbReference type="ARBA" id="ARBA00023163"/>
    </source>
</evidence>
<evidence type="ECO:0000256" key="11">
    <source>
        <dbReference type="PROSITE-ProRule" id="PRU00176"/>
    </source>
</evidence>
<keyword evidence="8" id="KW-0805">Transcription regulation</keyword>
<dbReference type="VEuPathDB" id="TriTrypDB:TcIL3000_0_39530"/>
<feature type="region of interest" description="Disordered" evidence="12">
    <location>
        <begin position="108"/>
        <end position="142"/>
    </location>
</feature>
<evidence type="ECO:0000256" key="5">
    <source>
        <dbReference type="ARBA" id="ARBA00022454"/>
    </source>
</evidence>
<dbReference type="PROSITE" id="PS50102">
    <property type="entry name" value="RRM"/>
    <property type="match status" value="2"/>
</dbReference>
<evidence type="ECO:0000256" key="12">
    <source>
        <dbReference type="SAM" id="MobiDB-lite"/>
    </source>
</evidence>
<feature type="compositionally biased region" description="Basic and acidic residues" evidence="12">
    <location>
        <begin position="108"/>
        <end position="139"/>
    </location>
</feature>
<dbReference type="GO" id="GO:0003723">
    <property type="term" value="F:RNA binding"/>
    <property type="evidence" value="ECO:0007669"/>
    <property type="project" value="UniProtKB-UniRule"/>
</dbReference>
<protein>
    <recommendedName>
        <fullName evidence="4">Negative elongation factor E</fullName>
    </recommendedName>
</protein>
<comment type="subcellular location">
    <subcellularLocation>
        <location evidence="2">Chromosome</location>
    </subcellularLocation>
    <subcellularLocation>
        <location evidence="1">Nucleus</location>
    </subcellularLocation>
</comment>
<reference evidence="15" key="1">
    <citation type="submission" date="2011-07" db="EMBL/GenBank/DDBJ databases">
        <title>Divergent evolution of antigenic variation in African trypanosomes.</title>
        <authorList>
            <person name="Jackson A.P."/>
            <person name="Berry A."/>
            <person name="Allison H.C."/>
            <person name="Burton P."/>
            <person name="Anderson J."/>
            <person name="Aslett M."/>
            <person name="Brown R."/>
            <person name="Corton N."/>
            <person name="Harris D."/>
            <person name="Hauser H."/>
            <person name="Gamble J."/>
            <person name="Gilderthorp R."/>
            <person name="McQuillan J."/>
            <person name="Quail M.A."/>
            <person name="Sanders M."/>
            <person name="Van Tonder A."/>
            <person name="Ginger M.L."/>
            <person name="Donelson J.E."/>
            <person name="Field M.C."/>
            <person name="Barry J.D."/>
            <person name="Berriman M."/>
            <person name="Hertz-Fowler C."/>
        </authorList>
    </citation>
    <scope>NUCLEOTIDE SEQUENCE [LARGE SCALE GENOMIC DNA]</scope>
    <source>
        <strain evidence="15">IL3000</strain>
    </source>
</reference>
<evidence type="ECO:0000259" key="13">
    <source>
        <dbReference type="PROSITE" id="PS50102"/>
    </source>
</evidence>
<dbReference type="GO" id="GO:0034244">
    <property type="term" value="P:negative regulation of transcription elongation by RNA polymerase II"/>
    <property type="evidence" value="ECO:0007669"/>
    <property type="project" value="TreeGrafter"/>
</dbReference>
<evidence type="ECO:0000256" key="8">
    <source>
        <dbReference type="ARBA" id="ARBA00023015"/>
    </source>
</evidence>
<dbReference type="SMART" id="SM00360">
    <property type="entry name" value="RRM"/>
    <property type="match status" value="2"/>
</dbReference>
<dbReference type="InterPro" id="IPR035979">
    <property type="entry name" value="RBD_domain_sf"/>
</dbReference>
<feature type="compositionally biased region" description="Low complexity" evidence="12">
    <location>
        <begin position="309"/>
        <end position="323"/>
    </location>
</feature>
<evidence type="ECO:0000256" key="2">
    <source>
        <dbReference type="ARBA" id="ARBA00004286"/>
    </source>
</evidence>
<dbReference type="Proteomes" id="UP000000702">
    <property type="component" value="Unassembled WGS sequence"/>
</dbReference>
<keyword evidence="10" id="KW-0539">Nucleus</keyword>
<gene>
    <name evidence="14" type="ORF">TCIL3000_0_39530</name>
</gene>
<dbReference type="EMBL" id="CAEQ01001048">
    <property type="protein sequence ID" value="CCD13179.1"/>
    <property type="molecule type" value="Genomic_DNA"/>
</dbReference>
<dbReference type="PANTHER" id="PTHR17250">
    <property type="entry name" value="NEGATIVE ELONGATION FACTOR E"/>
    <property type="match status" value="1"/>
</dbReference>
<dbReference type="GO" id="GO:0005694">
    <property type="term" value="C:chromosome"/>
    <property type="evidence" value="ECO:0007669"/>
    <property type="project" value="UniProtKB-SubCell"/>
</dbReference>
<dbReference type="Gene3D" id="3.30.70.330">
    <property type="match status" value="2"/>
</dbReference>
<name>F9W7L1_TRYCI</name>
<comment type="similarity">
    <text evidence="3">Belongs to the RRM NELF-E family.</text>
</comment>
<dbReference type="OMA" id="FERRGYC"/>
<feature type="compositionally biased region" description="Basic residues" evidence="12">
    <location>
        <begin position="296"/>
        <end position="308"/>
    </location>
</feature>
<dbReference type="InterPro" id="IPR033102">
    <property type="entry name" value="NELFE"/>
</dbReference>
<evidence type="ECO:0000256" key="3">
    <source>
        <dbReference type="ARBA" id="ARBA00006120"/>
    </source>
</evidence>
<evidence type="ECO:0000256" key="7">
    <source>
        <dbReference type="ARBA" id="ARBA00022884"/>
    </source>
</evidence>
<sequence>MDSRNGAGSSDVTSLYIGLGPAAHTISEGRLRSTLEEFAKVLAVRIRGRCAFVDVGGMDDAKRLIEELDGKFIGEARMVVQLSRGKERDRDRDWDRERDRRRINDRDRVRDRERPGDRDYDYNRERVSYNHSESRRGGDNGRTALFVGLGPAGRSITDRELRNKLEEAAPIIGFRRRGECAFVDVPSMADARRTIEMMNNQYMGDCRLSVQHSRGLKRSRSEERDDRQRHRQRSSSRDRRRRRPRSRSRSRSRRSESRTARRNRRSHSRSRSRSPPSSRSSYSRQSSVASVGSRGRDRRRRGRSRSRSRSGSGSSASRSSTGSYRKRRD</sequence>
<evidence type="ECO:0000256" key="4">
    <source>
        <dbReference type="ARBA" id="ARBA00014464"/>
    </source>
</evidence>
<dbReference type="GO" id="GO:0032021">
    <property type="term" value="C:NELF complex"/>
    <property type="evidence" value="ECO:0007669"/>
    <property type="project" value="InterPro"/>
</dbReference>
<dbReference type="InterPro" id="IPR012677">
    <property type="entry name" value="Nucleotide-bd_a/b_plait_sf"/>
</dbReference>
<keyword evidence="9" id="KW-0804">Transcription</keyword>
<dbReference type="SUPFAM" id="SSF54928">
    <property type="entry name" value="RNA-binding domain, RBD"/>
    <property type="match status" value="1"/>
</dbReference>
<feature type="compositionally biased region" description="Low complexity" evidence="12">
    <location>
        <begin position="273"/>
        <end position="293"/>
    </location>
</feature>
<dbReference type="AlphaFoldDB" id="F9W7L1"/>
<feature type="compositionally biased region" description="Basic residues" evidence="12">
    <location>
        <begin position="260"/>
        <end position="272"/>
    </location>
</feature>
<proteinExistence type="inferred from homology"/>
<keyword evidence="6" id="KW-0678">Repressor</keyword>
<evidence type="ECO:0000256" key="10">
    <source>
        <dbReference type="ARBA" id="ARBA00023242"/>
    </source>
</evidence>
<evidence type="ECO:0000256" key="1">
    <source>
        <dbReference type="ARBA" id="ARBA00004123"/>
    </source>
</evidence>
<evidence type="ECO:0000256" key="6">
    <source>
        <dbReference type="ARBA" id="ARBA00022491"/>
    </source>
</evidence>
<feature type="compositionally biased region" description="Basic residues" evidence="12">
    <location>
        <begin position="229"/>
        <end position="252"/>
    </location>
</feature>
<feature type="domain" description="RRM" evidence="13">
    <location>
        <begin position="13"/>
        <end position="85"/>
    </location>
</feature>
<comment type="caution">
    <text evidence="14">The sequence shown here is derived from an EMBL/GenBank/DDBJ whole genome shotgun (WGS) entry which is preliminary data.</text>
</comment>
<evidence type="ECO:0000313" key="14">
    <source>
        <dbReference type="EMBL" id="CCD13179.1"/>
    </source>
</evidence>
<evidence type="ECO:0000313" key="15">
    <source>
        <dbReference type="Proteomes" id="UP000000702"/>
    </source>
</evidence>
<keyword evidence="15" id="KW-1185">Reference proteome</keyword>
<feature type="domain" description="RRM" evidence="13">
    <location>
        <begin position="143"/>
        <end position="215"/>
    </location>
</feature>
<feature type="region of interest" description="Disordered" evidence="12">
    <location>
        <begin position="206"/>
        <end position="329"/>
    </location>
</feature>